<evidence type="ECO:0000313" key="2">
    <source>
        <dbReference type="Proteomes" id="UP000078507"/>
    </source>
</evidence>
<keyword evidence="2" id="KW-1185">Reference proteome</keyword>
<protein>
    <submittedName>
        <fullName evidence="1">Uncharacterized protein</fullName>
    </submittedName>
</protein>
<sequence>MNGVALVFGRPFVAMARHVLVAFVGWKMLRSSNTASSANAAVVVRLAIVPLVTADVKALLRFAATNV</sequence>
<gene>
    <name evidence="1" type="ORF">ATB98_15160</name>
</gene>
<comment type="caution">
    <text evidence="1">The sequence shown here is derived from an EMBL/GenBank/DDBJ whole genome shotgun (WGS) entry which is preliminary data.</text>
</comment>
<dbReference type="Proteomes" id="UP000078507">
    <property type="component" value="Unassembled WGS sequence"/>
</dbReference>
<organism evidence="1 2">
    <name type="scientific">Sinorhizobium saheli</name>
    <dbReference type="NCBI Taxonomy" id="36856"/>
    <lineage>
        <taxon>Bacteria</taxon>
        <taxon>Pseudomonadati</taxon>
        <taxon>Pseudomonadota</taxon>
        <taxon>Alphaproteobacteria</taxon>
        <taxon>Hyphomicrobiales</taxon>
        <taxon>Rhizobiaceae</taxon>
        <taxon>Sinorhizobium/Ensifer group</taxon>
        <taxon>Sinorhizobium</taxon>
    </lineage>
</organism>
<proteinExistence type="predicted"/>
<dbReference type="RefSeq" id="WP_066868795.1">
    <property type="nucleotide sequence ID" value="NZ_LNQB01000050.1"/>
</dbReference>
<dbReference type="AlphaFoldDB" id="A0A178YQY3"/>
<reference evidence="1 2" key="1">
    <citation type="submission" date="2015-11" db="EMBL/GenBank/DDBJ databases">
        <title>Ensifer anhuiense sp. nov., an effective nitrogen fixation bacterium with Glycine soja.</title>
        <authorList>
            <person name="Yan H."/>
            <person name="Chen W."/>
        </authorList>
    </citation>
    <scope>NUCLEOTIDE SEQUENCE [LARGE SCALE GENOMIC DNA]</scope>
    <source>
        <strain evidence="1 2">LMG 7837</strain>
    </source>
</reference>
<dbReference type="EMBL" id="LNQB01000050">
    <property type="protein sequence ID" value="OAP49864.1"/>
    <property type="molecule type" value="Genomic_DNA"/>
</dbReference>
<name>A0A178YQY3_SINSA</name>
<evidence type="ECO:0000313" key="1">
    <source>
        <dbReference type="EMBL" id="OAP49864.1"/>
    </source>
</evidence>
<accession>A0A178YQY3</accession>